<dbReference type="Proteomes" id="UP000265180">
    <property type="component" value="Chromosome 15"/>
</dbReference>
<evidence type="ECO:0000313" key="3">
    <source>
        <dbReference type="Proteomes" id="UP000265180"/>
    </source>
</evidence>
<proteinExistence type="predicted"/>
<dbReference type="InterPro" id="IPR043502">
    <property type="entry name" value="DNA/RNA_pol_sf"/>
</dbReference>
<protein>
    <recommendedName>
        <fullName evidence="1">Reverse transcriptase domain-containing protein</fullName>
    </recommendedName>
</protein>
<dbReference type="Pfam" id="PF00078">
    <property type="entry name" value="RVT_1"/>
    <property type="match status" value="1"/>
</dbReference>
<dbReference type="PROSITE" id="PS50878">
    <property type="entry name" value="RT_POL"/>
    <property type="match status" value="1"/>
</dbReference>
<dbReference type="AlphaFoldDB" id="A0A3P9K1A1"/>
<sequence length="217" mass="24662">MLFMDFSSAFNTINNNALLHYLSSLQVHKMLILWIRKLLCDRSQHVMTNSCTQCTRVNYGVPQGSVLGPILFTLYMLPLGNIIRKHSINFHCYADDTQLYLSMKPDQDDQIEKLNACISDIKTWMTINYLLLNPEKTEVIILGPKNLRDALSAQIVSLDGIIPDRLPRLCSCSYTWLWILPLAHLWLVSALYLTEYLVSAPAPTPGCGSCLRLDSRL</sequence>
<dbReference type="PANTHER" id="PTHR33332">
    <property type="entry name" value="REVERSE TRANSCRIPTASE DOMAIN-CONTAINING PROTEIN"/>
    <property type="match status" value="1"/>
</dbReference>
<dbReference type="SUPFAM" id="SSF56672">
    <property type="entry name" value="DNA/RNA polymerases"/>
    <property type="match status" value="1"/>
</dbReference>
<accession>A0A3P9K1A1</accession>
<name>A0A3P9K1A1_ORYLA</name>
<organism evidence="2 3">
    <name type="scientific">Oryzias latipes</name>
    <name type="common">Japanese rice fish</name>
    <name type="synonym">Japanese killifish</name>
    <dbReference type="NCBI Taxonomy" id="8090"/>
    <lineage>
        <taxon>Eukaryota</taxon>
        <taxon>Metazoa</taxon>
        <taxon>Chordata</taxon>
        <taxon>Craniata</taxon>
        <taxon>Vertebrata</taxon>
        <taxon>Euteleostomi</taxon>
        <taxon>Actinopterygii</taxon>
        <taxon>Neopterygii</taxon>
        <taxon>Teleostei</taxon>
        <taxon>Neoteleostei</taxon>
        <taxon>Acanthomorphata</taxon>
        <taxon>Ovalentaria</taxon>
        <taxon>Atherinomorphae</taxon>
        <taxon>Beloniformes</taxon>
        <taxon>Adrianichthyidae</taxon>
        <taxon>Oryziinae</taxon>
        <taxon>Oryzias</taxon>
    </lineage>
</organism>
<evidence type="ECO:0000259" key="1">
    <source>
        <dbReference type="PROSITE" id="PS50878"/>
    </source>
</evidence>
<feature type="domain" description="Reverse transcriptase" evidence="1">
    <location>
        <begin position="1"/>
        <end position="155"/>
    </location>
</feature>
<reference key="1">
    <citation type="journal article" date="2007" name="Nature">
        <title>The medaka draft genome and insights into vertebrate genome evolution.</title>
        <authorList>
            <person name="Kasahara M."/>
            <person name="Naruse K."/>
            <person name="Sasaki S."/>
            <person name="Nakatani Y."/>
            <person name="Qu W."/>
            <person name="Ahsan B."/>
            <person name="Yamada T."/>
            <person name="Nagayasu Y."/>
            <person name="Doi K."/>
            <person name="Kasai Y."/>
            <person name="Jindo T."/>
            <person name="Kobayashi D."/>
            <person name="Shimada A."/>
            <person name="Toyoda A."/>
            <person name="Kuroki Y."/>
            <person name="Fujiyama A."/>
            <person name="Sasaki T."/>
            <person name="Shimizu A."/>
            <person name="Asakawa S."/>
            <person name="Shimizu N."/>
            <person name="Hashimoto S."/>
            <person name="Yang J."/>
            <person name="Lee Y."/>
            <person name="Matsushima K."/>
            <person name="Sugano S."/>
            <person name="Sakaizumi M."/>
            <person name="Narita T."/>
            <person name="Ohishi K."/>
            <person name="Haga S."/>
            <person name="Ohta F."/>
            <person name="Nomoto H."/>
            <person name="Nogata K."/>
            <person name="Morishita T."/>
            <person name="Endo T."/>
            <person name="Shin-I T."/>
            <person name="Takeda H."/>
            <person name="Morishita S."/>
            <person name="Kohara Y."/>
        </authorList>
    </citation>
    <scope>NUCLEOTIDE SEQUENCE [LARGE SCALE GENOMIC DNA]</scope>
    <source>
        <strain>Hd-rR</strain>
    </source>
</reference>
<dbReference type="InterPro" id="IPR000477">
    <property type="entry name" value="RT_dom"/>
</dbReference>
<dbReference type="Ensembl" id="ENSORLT00020011719.1">
    <property type="protein sequence ID" value="ENSORLP00020002200.1"/>
    <property type="gene ID" value="ENSORLG00020002943.1"/>
</dbReference>
<reference evidence="2" key="3">
    <citation type="submission" date="2025-08" db="UniProtKB">
        <authorList>
            <consortium name="Ensembl"/>
        </authorList>
    </citation>
    <scope>IDENTIFICATION</scope>
    <source>
        <strain evidence="2">HNI</strain>
    </source>
</reference>
<reference evidence="2" key="4">
    <citation type="submission" date="2025-09" db="UniProtKB">
        <authorList>
            <consortium name="Ensembl"/>
        </authorList>
    </citation>
    <scope>IDENTIFICATION</scope>
    <source>
        <strain evidence="2">HNI</strain>
    </source>
</reference>
<reference evidence="2 3" key="2">
    <citation type="submission" date="2017-04" db="EMBL/GenBank/DDBJ databases">
        <title>CpG methylation of centromeres and impact of large insertions on vertebrate speciation.</title>
        <authorList>
            <person name="Ichikawa K."/>
            <person name="Yoshimura J."/>
            <person name="Morishita S."/>
        </authorList>
    </citation>
    <scope>NUCLEOTIDE SEQUENCE</scope>
    <source>
        <strain evidence="2 3">HNI</strain>
    </source>
</reference>
<evidence type="ECO:0000313" key="2">
    <source>
        <dbReference type="Ensembl" id="ENSORLP00020002200.1"/>
    </source>
</evidence>